<dbReference type="EMBL" id="CAJOBA010087596">
    <property type="protein sequence ID" value="CAF4470297.1"/>
    <property type="molecule type" value="Genomic_DNA"/>
</dbReference>
<feature type="non-terminal residue" evidence="1">
    <location>
        <position position="157"/>
    </location>
</feature>
<dbReference type="Proteomes" id="UP000682733">
    <property type="component" value="Unassembled WGS sequence"/>
</dbReference>
<evidence type="ECO:0000313" key="2">
    <source>
        <dbReference type="Proteomes" id="UP000682733"/>
    </source>
</evidence>
<dbReference type="GO" id="GO:0060287">
    <property type="term" value="P:epithelial cilium movement involved in determination of left/right asymmetry"/>
    <property type="evidence" value="ECO:0007669"/>
    <property type="project" value="TreeGrafter"/>
</dbReference>
<name>A0A8S2X0F2_9BILA</name>
<proteinExistence type="predicted"/>
<protein>
    <submittedName>
        <fullName evidence="1">Uncharacterized protein</fullName>
    </submittedName>
</protein>
<dbReference type="PROSITE" id="PS50896">
    <property type="entry name" value="LISH"/>
    <property type="match status" value="1"/>
</dbReference>
<accession>A0A8S2X0F2</accession>
<organism evidence="1 2">
    <name type="scientific">Didymodactylos carnosus</name>
    <dbReference type="NCBI Taxonomy" id="1234261"/>
    <lineage>
        <taxon>Eukaryota</taxon>
        <taxon>Metazoa</taxon>
        <taxon>Spiralia</taxon>
        <taxon>Gnathifera</taxon>
        <taxon>Rotifera</taxon>
        <taxon>Eurotatoria</taxon>
        <taxon>Bdelloidea</taxon>
        <taxon>Philodinida</taxon>
        <taxon>Philodinidae</taxon>
        <taxon>Didymodactylos</taxon>
    </lineage>
</organism>
<comment type="caution">
    <text evidence="1">The sequence shown here is derived from an EMBL/GenBank/DDBJ whole genome shotgun (WGS) entry which is preliminary data.</text>
</comment>
<dbReference type="GO" id="GO:0005813">
    <property type="term" value="C:centrosome"/>
    <property type="evidence" value="ECO:0007669"/>
    <property type="project" value="TreeGrafter"/>
</dbReference>
<dbReference type="GO" id="GO:0036064">
    <property type="term" value="C:ciliary basal body"/>
    <property type="evidence" value="ECO:0007669"/>
    <property type="project" value="TreeGrafter"/>
</dbReference>
<dbReference type="PANTHER" id="PTHR39063:SF1">
    <property type="entry name" value="OFD1 CENTRIOLE AND CENTRIOLAR SATELLITE PROTEIN"/>
    <property type="match status" value="1"/>
</dbReference>
<reference evidence="1" key="1">
    <citation type="submission" date="2021-02" db="EMBL/GenBank/DDBJ databases">
        <authorList>
            <person name="Nowell W R."/>
        </authorList>
    </citation>
    <scope>NUCLEOTIDE SEQUENCE</scope>
</reference>
<dbReference type="Pfam" id="PF16045">
    <property type="entry name" value="LisH_2"/>
    <property type="match status" value="1"/>
</dbReference>
<dbReference type="InterPro" id="IPR055289">
    <property type="entry name" value="OFD1"/>
</dbReference>
<dbReference type="Gene3D" id="1.20.960.40">
    <property type="match status" value="1"/>
</dbReference>
<dbReference type="InterPro" id="IPR006594">
    <property type="entry name" value="LisH"/>
</dbReference>
<gene>
    <name evidence="1" type="ORF">TMI583_LOCUS46663</name>
</gene>
<sequence length="157" mass="18350">RVVNTLIVEHLKICDYDYTLSVFIPEAQLNDYKSISNDEIFKLLNISKESHFYKKIESQLSNTENKNSLLLNFISSISFYLPESTQSTSCQTTYDLWTGSVAGNTLDEKLSTLDLMYDSRQQDESKHVTTEEKLLLFQKRIEQKLQDEFKQQVNLIY</sequence>
<dbReference type="AlphaFoldDB" id="A0A8S2X0F2"/>
<evidence type="ECO:0000313" key="1">
    <source>
        <dbReference type="EMBL" id="CAF4470297.1"/>
    </source>
</evidence>
<dbReference type="GO" id="GO:0005576">
    <property type="term" value="C:extracellular region"/>
    <property type="evidence" value="ECO:0007669"/>
    <property type="project" value="GOC"/>
</dbReference>
<dbReference type="PANTHER" id="PTHR39063">
    <property type="entry name" value="ORAL-FACIAL-DIGITAL SYNDROME 1 PROTEIN HOMOLOG"/>
    <property type="match status" value="1"/>
</dbReference>
<feature type="non-terminal residue" evidence="1">
    <location>
        <position position="1"/>
    </location>
</feature>